<dbReference type="InterPro" id="IPR009875">
    <property type="entry name" value="PilZ_domain"/>
</dbReference>
<evidence type="ECO:0000259" key="1">
    <source>
        <dbReference type="Pfam" id="PF07238"/>
    </source>
</evidence>
<dbReference type="SUPFAM" id="SSF141371">
    <property type="entry name" value="PilZ domain-like"/>
    <property type="match status" value="1"/>
</dbReference>
<protein>
    <submittedName>
        <fullName evidence="2">PilZ domain-containing protein</fullName>
    </submittedName>
</protein>
<dbReference type="EMBL" id="JBHLSW010000006">
    <property type="protein sequence ID" value="MFC0634026.1"/>
    <property type="molecule type" value="Genomic_DNA"/>
</dbReference>
<dbReference type="RefSeq" id="WP_376836005.1">
    <property type="nucleotide sequence ID" value="NZ_JBHLSW010000006.1"/>
</dbReference>
<feature type="domain" description="PilZ" evidence="1">
    <location>
        <begin position="8"/>
        <end position="82"/>
    </location>
</feature>
<dbReference type="Proteomes" id="UP001589906">
    <property type="component" value="Unassembled WGS sequence"/>
</dbReference>
<keyword evidence="3" id="KW-1185">Reference proteome</keyword>
<evidence type="ECO:0000313" key="3">
    <source>
        <dbReference type="Proteomes" id="UP001589906"/>
    </source>
</evidence>
<gene>
    <name evidence="2" type="ORF">ACFFGE_09060</name>
</gene>
<dbReference type="Gene3D" id="2.40.10.220">
    <property type="entry name" value="predicted glycosyltransferase like domains"/>
    <property type="match status" value="1"/>
</dbReference>
<comment type="caution">
    <text evidence="2">The sequence shown here is derived from an EMBL/GenBank/DDBJ whole genome shotgun (WGS) entry which is preliminary data.</text>
</comment>
<reference evidence="2 3" key="1">
    <citation type="submission" date="2024-09" db="EMBL/GenBank/DDBJ databases">
        <authorList>
            <person name="Sun Q."/>
            <person name="Mori K."/>
        </authorList>
    </citation>
    <scope>NUCLEOTIDE SEQUENCE [LARGE SCALE GENOMIC DNA]</scope>
    <source>
        <strain evidence="2 3">NCAIM B.02621</strain>
    </source>
</reference>
<proteinExistence type="predicted"/>
<evidence type="ECO:0000313" key="2">
    <source>
        <dbReference type="EMBL" id="MFC0634026.1"/>
    </source>
</evidence>
<dbReference type="Pfam" id="PF07238">
    <property type="entry name" value="PilZ"/>
    <property type="match status" value="1"/>
</dbReference>
<name>A0ABV6R320_9CAUL</name>
<organism evidence="2 3">
    <name type="scientific">Brevundimonas balnearis</name>
    <dbReference type="NCBI Taxonomy" id="1572858"/>
    <lineage>
        <taxon>Bacteria</taxon>
        <taxon>Pseudomonadati</taxon>
        <taxon>Pseudomonadota</taxon>
        <taxon>Alphaproteobacteria</taxon>
        <taxon>Caulobacterales</taxon>
        <taxon>Caulobacteraceae</taxon>
        <taxon>Brevundimonas</taxon>
    </lineage>
</organism>
<sequence>MIFKRTDDRRGEPRRPVNLRGVVSAPGYEVACVITDLSDKGLRVRLDRAAAPPERAMVVDVVEAAVYDVQVRWREGMEAGFTIISKASLRGLTPARLTLAREAWLRAGGR</sequence>
<accession>A0ABV6R320</accession>